<dbReference type="STRING" id="1618443.UV73_C0003G0078"/>
<evidence type="ECO:0000313" key="1">
    <source>
        <dbReference type="EMBL" id="KKS98136.1"/>
    </source>
</evidence>
<dbReference type="AlphaFoldDB" id="A0A0G1FT04"/>
<dbReference type="EMBL" id="LCFP01000003">
    <property type="protein sequence ID" value="KKS98136.1"/>
    <property type="molecule type" value="Genomic_DNA"/>
</dbReference>
<proteinExistence type="predicted"/>
<sequence length="167" mass="18165">MNFRYITLFIFIAMVALLFMPAESLANECGLMSESSCLIRDNTLHRFSPEGVIADDMQFNSGDEKINSESSGFAELTTLKPDFSVKQIFSPDGQIIQTTSVGPAEDTERASYSGKSLTVTVISGGKKKTIHAYMAGGIIKTSSDADEFEELDISFTTSTNVINIIGH</sequence>
<name>A0A0G1FT04_9BACT</name>
<reference evidence="1 2" key="1">
    <citation type="journal article" date="2015" name="Nature">
        <title>rRNA introns, odd ribosomes, and small enigmatic genomes across a large radiation of phyla.</title>
        <authorList>
            <person name="Brown C.T."/>
            <person name="Hug L.A."/>
            <person name="Thomas B.C."/>
            <person name="Sharon I."/>
            <person name="Castelle C.J."/>
            <person name="Singh A."/>
            <person name="Wilkins M.J."/>
            <person name="Williams K.H."/>
            <person name="Banfield J.F."/>
        </authorList>
    </citation>
    <scope>NUCLEOTIDE SEQUENCE [LARGE SCALE GENOMIC DNA]</scope>
</reference>
<evidence type="ECO:0000313" key="2">
    <source>
        <dbReference type="Proteomes" id="UP000034894"/>
    </source>
</evidence>
<comment type="caution">
    <text evidence="1">The sequence shown here is derived from an EMBL/GenBank/DDBJ whole genome shotgun (WGS) entry which is preliminary data.</text>
</comment>
<dbReference type="Proteomes" id="UP000034894">
    <property type="component" value="Unassembled WGS sequence"/>
</dbReference>
<protein>
    <submittedName>
        <fullName evidence="1">Uncharacterized protein</fullName>
    </submittedName>
</protein>
<accession>A0A0G1FT04</accession>
<organism evidence="1 2">
    <name type="scientific">Candidatus Gottesmanbacteria bacterium GW2011_GWA2_43_14</name>
    <dbReference type="NCBI Taxonomy" id="1618443"/>
    <lineage>
        <taxon>Bacteria</taxon>
        <taxon>Candidatus Gottesmaniibacteriota</taxon>
    </lineage>
</organism>
<gene>
    <name evidence="1" type="ORF">UV73_C0003G0078</name>
</gene>